<protein>
    <recommendedName>
        <fullName evidence="10">MATE efflux family protein</fullName>
    </recommendedName>
</protein>
<evidence type="ECO:0008006" key="10">
    <source>
        <dbReference type="Google" id="ProtNLM"/>
    </source>
</evidence>
<evidence type="ECO:0000256" key="7">
    <source>
        <dbReference type="SAM" id="Phobius"/>
    </source>
</evidence>
<feature type="compositionally biased region" description="Basic and acidic residues" evidence="6">
    <location>
        <begin position="1"/>
        <end position="18"/>
    </location>
</feature>
<proteinExistence type="inferred from homology"/>
<evidence type="ECO:0000313" key="9">
    <source>
        <dbReference type="Proteomes" id="UP000319160"/>
    </source>
</evidence>
<evidence type="ECO:0000256" key="3">
    <source>
        <dbReference type="ARBA" id="ARBA00022692"/>
    </source>
</evidence>
<dbReference type="Pfam" id="PF01554">
    <property type="entry name" value="MatE"/>
    <property type="match status" value="2"/>
</dbReference>
<dbReference type="NCBIfam" id="TIGR00797">
    <property type="entry name" value="matE"/>
    <property type="match status" value="1"/>
</dbReference>
<organism evidence="8 9">
    <name type="scientific">Xylaria flabelliformis</name>
    <dbReference type="NCBI Taxonomy" id="2512241"/>
    <lineage>
        <taxon>Eukaryota</taxon>
        <taxon>Fungi</taxon>
        <taxon>Dikarya</taxon>
        <taxon>Ascomycota</taxon>
        <taxon>Pezizomycotina</taxon>
        <taxon>Sordariomycetes</taxon>
        <taxon>Xylariomycetidae</taxon>
        <taxon>Xylariales</taxon>
        <taxon>Xylariaceae</taxon>
        <taxon>Xylaria</taxon>
    </lineage>
</organism>
<feature type="region of interest" description="Disordered" evidence="6">
    <location>
        <begin position="1"/>
        <end position="34"/>
    </location>
</feature>
<comment type="similarity">
    <text evidence="2">Belongs to the multi antimicrobial extrusion (MATE) (TC 2.A.66.1) family.</text>
</comment>
<feature type="transmembrane region" description="Helical" evidence="7">
    <location>
        <begin position="356"/>
        <end position="379"/>
    </location>
</feature>
<dbReference type="InterPro" id="IPR045069">
    <property type="entry name" value="MATE_euk"/>
</dbReference>
<feature type="transmembrane region" description="Helical" evidence="7">
    <location>
        <begin position="229"/>
        <end position="253"/>
    </location>
</feature>
<keyword evidence="9" id="KW-1185">Reference proteome</keyword>
<keyword evidence="3 7" id="KW-0812">Transmembrane</keyword>
<dbReference type="OrthoDB" id="2126698at2759"/>
<evidence type="ECO:0000256" key="6">
    <source>
        <dbReference type="SAM" id="MobiDB-lite"/>
    </source>
</evidence>
<feature type="transmembrane region" description="Helical" evidence="7">
    <location>
        <begin position="391"/>
        <end position="414"/>
    </location>
</feature>
<keyword evidence="5 7" id="KW-0472">Membrane</keyword>
<dbReference type="STRING" id="2512241.A0A553HWT0"/>
<dbReference type="InterPro" id="IPR002528">
    <property type="entry name" value="MATE_fam"/>
</dbReference>
<feature type="transmembrane region" description="Helical" evidence="7">
    <location>
        <begin position="202"/>
        <end position="223"/>
    </location>
</feature>
<dbReference type="EMBL" id="VFLP01000037">
    <property type="protein sequence ID" value="TRX92410.1"/>
    <property type="molecule type" value="Genomic_DNA"/>
</dbReference>
<name>A0A553HWT0_9PEZI</name>
<evidence type="ECO:0000313" key="8">
    <source>
        <dbReference type="EMBL" id="TRX92410.1"/>
    </source>
</evidence>
<evidence type="ECO:0000256" key="2">
    <source>
        <dbReference type="ARBA" id="ARBA00010199"/>
    </source>
</evidence>
<comment type="caution">
    <text evidence="8">The sequence shown here is derived from an EMBL/GenBank/DDBJ whole genome shotgun (WGS) entry which is preliminary data.</text>
</comment>
<feature type="transmembrane region" description="Helical" evidence="7">
    <location>
        <begin position="426"/>
        <end position="447"/>
    </location>
</feature>
<evidence type="ECO:0000256" key="5">
    <source>
        <dbReference type="ARBA" id="ARBA00023136"/>
    </source>
</evidence>
<feature type="transmembrane region" description="Helical" evidence="7">
    <location>
        <begin position="135"/>
        <end position="152"/>
    </location>
</feature>
<dbReference type="GO" id="GO:0016020">
    <property type="term" value="C:membrane"/>
    <property type="evidence" value="ECO:0007669"/>
    <property type="project" value="UniProtKB-SubCell"/>
</dbReference>
<keyword evidence="4 7" id="KW-1133">Transmembrane helix</keyword>
<evidence type="ECO:0000256" key="1">
    <source>
        <dbReference type="ARBA" id="ARBA00004141"/>
    </source>
</evidence>
<dbReference type="GO" id="GO:1990961">
    <property type="term" value="P:xenobiotic detoxification by transmembrane export across the plasma membrane"/>
    <property type="evidence" value="ECO:0007669"/>
    <property type="project" value="InterPro"/>
</dbReference>
<comment type="subcellular location">
    <subcellularLocation>
        <location evidence="1">Membrane</location>
        <topology evidence="1">Multi-pass membrane protein</topology>
    </subcellularLocation>
</comment>
<dbReference type="GO" id="GO:0042910">
    <property type="term" value="F:xenobiotic transmembrane transporter activity"/>
    <property type="evidence" value="ECO:0007669"/>
    <property type="project" value="InterPro"/>
</dbReference>
<evidence type="ECO:0000256" key="4">
    <source>
        <dbReference type="ARBA" id="ARBA00022989"/>
    </source>
</evidence>
<dbReference type="GO" id="GO:0015297">
    <property type="term" value="F:antiporter activity"/>
    <property type="evidence" value="ECO:0007669"/>
    <property type="project" value="InterPro"/>
</dbReference>
<dbReference type="Proteomes" id="UP000319160">
    <property type="component" value="Unassembled WGS sequence"/>
</dbReference>
<dbReference type="CDD" id="cd13132">
    <property type="entry name" value="MATE_eukaryotic"/>
    <property type="match status" value="1"/>
</dbReference>
<gene>
    <name evidence="8" type="ORF">FHL15_006796</name>
</gene>
<accession>A0A553HWT0</accession>
<sequence length="494" mass="53741">MHLHKASPEAREEGKHQTPSETTPLLAESSKHASGSHNDDLHVHYDWISELKLLLQYSIPLVATYLLQYTWSVIVTFIAGHLSADDLAAASVGITTMNIAGFAIYEGMATALDTLCSQAYGSNNPTGVGLHVQRMLILMTIVSIPISAIWAASPKILMLFVKQEHLAVMSGTFLRVSILGIPGYASFEALKRFLQAQGNFQVAMVILLICTPINAFASWFFAFQLNMGLVGAALGIAFTNTLRPVLLILYIMLPTGRWSHQCWGGFSKAAWTNWKPMVRLSFAGSAVNLAEWGCFQIVAFSTSHLSTQHLAAQSVLTTVSMVTWHIPFSMSVGISTRIGHLIGAGLVGTARRAATLYGIVFTTVGCLDCLILYSLHRYILEFFLEDSTGQVYALAAGTMVVVSLFQIIDAFICFTNGILRGLGRQSVAACIVIVVNYTAAVPLALWLELGPPRLGLPGAWTGVASGMVITAIIECFYMKMVSWDRCVGRVRKLL</sequence>
<dbReference type="AlphaFoldDB" id="A0A553HWT0"/>
<dbReference type="PANTHER" id="PTHR11206">
    <property type="entry name" value="MULTIDRUG RESISTANCE PROTEIN"/>
    <property type="match status" value="1"/>
</dbReference>
<reference evidence="9" key="1">
    <citation type="submission" date="2019-06" db="EMBL/GenBank/DDBJ databases">
        <title>Draft genome sequence of the griseofulvin-producing fungus Xylaria cubensis strain G536.</title>
        <authorList>
            <person name="Mead M.E."/>
            <person name="Raja H.A."/>
            <person name="Steenwyk J.L."/>
            <person name="Knowles S.L."/>
            <person name="Oberlies N.H."/>
            <person name="Rokas A."/>
        </authorList>
    </citation>
    <scope>NUCLEOTIDE SEQUENCE [LARGE SCALE GENOMIC DNA]</scope>
    <source>
        <strain evidence="9">G536</strain>
    </source>
</reference>
<feature type="transmembrane region" description="Helical" evidence="7">
    <location>
        <begin position="172"/>
        <end position="190"/>
    </location>
</feature>
<feature type="transmembrane region" description="Helical" evidence="7">
    <location>
        <begin position="459"/>
        <end position="477"/>
    </location>
</feature>